<dbReference type="SUPFAM" id="SSF55136">
    <property type="entry name" value="Probable bacterial effector-binding domain"/>
    <property type="match status" value="1"/>
</dbReference>
<dbReference type="PANTHER" id="PTHR40055:SF1">
    <property type="entry name" value="TRANSCRIPTIONAL REGULATOR YGIV-RELATED"/>
    <property type="match status" value="1"/>
</dbReference>
<dbReference type="SMART" id="SM00871">
    <property type="entry name" value="AraC_E_bind"/>
    <property type="match status" value="1"/>
</dbReference>
<sequence>MQSLPEFKVDIVTLEQIDAIAFFTNGAYFSETAAASFGRLGKFTKENVFKYNKWVGVYYDDPAKKPAAELRSAAAVTVSKEVLESLRSKMEEAGGQQITWEAGEYAVVHYIGPYTGLSAAYDFIYTQWLPQNKRTAVPDYHAYEHYLNDCTDTAPADLLTDIFIKLQ</sequence>
<protein>
    <recommendedName>
        <fullName evidence="1">AraC effector-binding domain-containing protein</fullName>
    </recommendedName>
</protein>
<accession>D3AY06</accession>
<dbReference type="Pfam" id="PF06445">
    <property type="entry name" value="GyrI-like"/>
    <property type="match status" value="1"/>
</dbReference>
<dbReference type="InterPro" id="IPR050908">
    <property type="entry name" value="SmbC-like"/>
</dbReference>
<evidence type="ECO:0000313" key="3">
    <source>
        <dbReference type="Proteomes" id="UP000001396"/>
    </source>
</evidence>
<dbReference type="InParanoid" id="D3AY06"/>
<dbReference type="PANTHER" id="PTHR40055">
    <property type="entry name" value="TRANSCRIPTIONAL REGULATOR YGIV-RELATED"/>
    <property type="match status" value="1"/>
</dbReference>
<dbReference type="InterPro" id="IPR029442">
    <property type="entry name" value="GyrI-like"/>
</dbReference>
<name>D3AY06_HETP5</name>
<keyword evidence="3" id="KW-1185">Reference proteome</keyword>
<reference evidence="2 3" key="1">
    <citation type="journal article" date="2011" name="Genome Res.">
        <title>Phylogeny-wide analysis of social amoeba genomes highlights ancient origins for complex intercellular communication.</title>
        <authorList>
            <person name="Heidel A.J."/>
            <person name="Lawal H.M."/>
            <person name="Felder M."/>
            <person name="Schilde C."/>
            <person name="Helps N.R."/>
            <person name="Tunggal B."/>
            <person name="Rivero F."/>
            <person name="John U."/>
            <person name="Schleicher M."/>
            <person name="Eichinger L."/>
            <person name="Platzer M."/>
            <person name="Noegel A.A."/>
            <person name="Schaap P."/>
            <person name="Gloeckner G."/>
        </authorList>
    </citation>
    <scope>NUCLEOTIDE SEQUENCE [LARGE SCALE GENOMIC DNA]</scope>
    <source>
        <strain evidence="3">ATCC 26659 / Pp 5 / PN500</strain>
    </source>
</reference>
<proteinExistence type="predicted"/>
<comment type="caution">
    <text evidence="2">The sequence shown here is derived from an EMBL/GenBank/DDBJ whole genome shotgun (WGS) entry which is preliminary data.</text>
</comment>
<dbReference type="EMBL" id="ADBJ01000004">
    <property type="protein sequence ID" value="EFA85833.1"/>
    <property type="molecule type" value="Genomic_DNA"/>
</dbReference>
<dbReference type="InterPro" id="IPR011256">
    <property type="entry name" value="Reg_factor_effector_dom_sf"/>
</dbReference>
<organism evidence="2 3">
    <name type="scientific">Heterostelium pallidum (strain ATCC 26659 / Pp 5 / PN500)</name>
    <name type="common">Cellular slime mold</name>
    <name type="synonym">Polysphondylium pallidum</name>
    <dbReference type="NCBI Taxonomy" id="670386"/>
    <lineage>
        <taxon>Eukaryota</taxon>
        <taxon>Amoebozoa</taxon>
        <taxon>Evosea</taxon>
        <taxon>Eumycetozoa</taxon>
        <taxon>Dictyostelia</taxon>
        <taxon>Acytosteliales</taxon>
        <taxon>Acytosteliaceae</taxon>
        <taxon>Heterostelium</taxon>
    </lineage>
</organism>
<evidence type="ECO:0000259" key="1">
    <source>
        <dbReference type="SMART" id="SM00871"/>
    </source>
</evidence>
<dbReference type="AlphaFoldDB" id="D3AY06"/>
<gene>
    <name evidence="2" type="ORF">PPL_01064</name>
</gene>
<feature type="domain" description="AraC effector-binding" evidence="1">
    <location>
        <begin position="7"/>
        <end position="167"/>
    </location>
</feature>
<dbReference type="InterPro" id="IPR010499">
    <property type="entry name" value="AraC_E-bd"/>
</dbReference>
<dbReference type="GeneID" id="31356594"/>
<dbReference type="Gene3D" id="3.20.80.10">
    <property type="entry name" value="Regulatory factor, effector binding domain"/>
    <property type="match status" value="1"/>
</dbReference>
<dbReference type="RefSeq" id="XP_020437939.1">
    <property type="nucleotide sequence ID" value="XM_020572081.1"/>
</dbReference>
<dbReference type="Proteomes" id="UP000001396">
    <property type="component" value="Unassembled WGS sequence"/>
</dbReference>
<evidence type="ECO:0000313" key="2">
    <source>
        <dbReference type="EMBL" id="EFA85833.1"/>
    </source>
</evidence>